<evidence type="ECO:0000313" key="2">
    <source>
        <dbReference type="EMBL" id="CVK86737.1"/>
    </source>
</evidence>
<dbReference type="VEuPathDB" id="FungiDB:FMAN_05994"/>
<evidence type="ECO:0000313" key="3">
    <source>
        <dbReference type="Proteomes" id="UP000184255"/>
    </source>
</evidence>
<accession>A0A1L7SWA6</accession>
<reference evidence="3" key="1">
    <citation type="journal article" date="2016" name="Genome Biol. Evol.">
        <title>Comparative 'omics' of the Fusarium fujikuroi species complex highlights differences in genetic potential and metabolite synthesis.</title>
        <authorList>
            <person name="Niehaus E.-M."/>
            <person name="Muensterkoetter M."/>
            <person name="Proctor R.H."/>
            <person name="Brown D.W."/>
            <person name="Sharon A."/>
            <person name="Idan Y."/>
            <person name="Oren-Young L."/>
            <person name="Sieber C.M."/>
            <person name="Novak O."/>
            <person name="Pencik A."/>
            <person name="Tarkowska D."/>
            <person name="Hromadova K."/>
            <person name="Freeman S."/>
            <person name="Maymon M."/>
            <person name="Elazar M."/>
            <person name="Youssef S.A."/>
            <person name="El-Shabrawy E.S.M."/>
            <person name="Shalaby A.B.A."/>
            <person name="Houterman P."/>
            <person name="Brock N.L."/>
            <person name="Burkhardt I."/>
            <person name="Tsavkelova E.A."/>
            <person name="Dickschat J.S."/>
            <person name="Galuszka P."/>
            <person name="Gueldener U."/>
            <person name="Tudzynski B."/>
        </authorList>
    </citation>
    <scope>NUCLEOTIDE SEQUENCE [LARGE SCALE GENOMIC DNA]</scope>
    <source>
        <strain evidence="3">MRC7560</strain>
    </source>
</reference>
<organism evidence="2 3">
    <name type="scientific">Fusarium mangiferae</name>
    <name type="common">Mango malformation disease fungus</name>
    <dbReference type="NCBI Taxonomy" id="192010"/>
    <lineage>
        <taxon>Eukaryota</taxon>
        <taxon>Fungi</taxon>
        <taxon>Dikarya</taxon>
        <taxon>Ascomycota</taxon>
        <taxon>Pezizomycotina</taxon>
        <taxon>Sordariomycetes</taxon>
        <taxon>Hypocreomycetidae</taxon>
        <taxon>Hypocreales</taxon>
        <taxon>Nectriaceae</taxon>
        <taxon>Fusarium</taxon>
        <taxon>Fusarium fujikuroi species complex</taxon>
    </lineage>
</organism>
<feature type="compositionally biased region" description="Basic and acidic residues" evidence="1">
    <location>
        <begin position="1"/>
        <end position="24"/>
    </location>
</feature>
<dbReference type="AlphaFoldDB" id="A0A1L7SWA6"/>
<name>A0A1L7SWA6_FUSMA</name>
<dbReference type="EMBL" id="FCQH01000002">
    <property type="protein sequence ID" value="CVK86737.1"/>
    <property type="molecule type" value="Genomic_DNA"/>
</dbReference>
<gene>
    <name evidence="2" type="ORF">FMAN_05994</name>
</gene>
<proteinExistence type="predicted"/>
<dbReference type="RefSeq" id="XP_041678259.1">
    <property type="nucleotide sequence ID" value="XM_041827280.1"/>
</dbReference>
<dbReference type="GeneID" id="65085259"/>
<dbReference type="Proteomes" id="UP000184255">
    <property type="component" value="Unassembled WGS sequence"/>
</dbReference>
<keyword evidence="3" id="KW-1185">Reference proteome</keyword>
<evidence type="ECO:0000256" key="1">
    <source>
        <dbReference type="SAM" id="MobiDB-lite"/>
    </source>
</evidence>
<sequence length="278" mass="31719">MVPLHEDIFASYDRDPEPEPRPFEEAFDSSCTPVVRQCTNRQKLGRRCFWCRLKLASGGETKECTKSVLELVVTSQGAQRNNESDDTILEPIPKPAKARNEMIRPQKVAQNGETPSAIPWSSFNSQLQDCSQTTPKNRTESFHTSSHETYFYDGAITSNTQHYESNVSSRGANIQSRANDVYSKLTCYLHNHRSSQMKELAPGPPCYHRSDAEIEVVKIDKNWHLTSTKCHVKKHDNGGITHDHEHRHWAEPFGELTHCNSCRSLEEEKANIPEHIKF</sequence>
<comment type="caution">
    <text evidence="2">The sequence shown here is derived from an EMBL/GenBank/DDBJ whole genome shotgun (WGS) entry which is preliminary data.</text>
</comment>
<feature type="region of interest" description="Disordered" evidence="1">
    <location>
        <begin position="1"/>
        <end position="25"/>
    </location>
</feature>
<protein>
    <submittedName>
        <fullName evidence="2">Uncharacterized protein</fullName>
    </submittedName>
</protein>